<dbReference type="Pfam" id="PF11927">
    <property type="entry name" value="HODM_asu-like"/>
    <property type="match status" value="1"/>
</dbReference>
<comment type="caution">
    <text evidence="1">The sequence shown here is derived from an EMBL/GenBank/DDBJ whole genome shotgun (WGS) entry which is preliminary data.</text>
</comment>
<organism evidence="1 2">
    <name type="scientific">Sparassis crispa</name>
    <dbReference type="NCBI Taxonomy" id="139825"/>
    <lineage>
        <taxon>Eukaryota</taxon>
        <taxon>Fungi</taxon>
        <taxon>Dikarya</taxon>
        <taxon>Basidiomycota</taxon>
        <taxon>Agaricomycotina</taxon>
        <taxon>Agaricomycetes</taxon>
        <taxon>Polyporales</taxon>
        <taxon>Sparassidaceae</taxon>
        <taxon>Sparassis</taxon>
    </lineage>
</organism>
<dbReference type="STRING" id="139825.A0A401GEZ9"/>
<dbReference type="OrthoDB" id="5043642at2759"/>
<dbReference type="InterPro" id="IPR021848">
    <property type="entry name" value="HODM_asu-like"/>
</dbReference>
<evidence type="ECO:0000313" key="1">
    <source>
        <dbReference type="EMBL" id="GBE80757.1"/>
    </source>
</evidence>
<keyword evidence="2" id="KW-1185">Reference proteome</keyword>
<dbReference type="Proteomes" id="UP000287166">
    <property type="component" value="Unassembled WGS sequence"/>
</dbReference>
<dbReference type="RefSeq" id="XP_027611670.1">
    <property type="nucleotide sequence ID" value="XM_027755869.1"/>
</dbReference>
<protein>
    <submittedName>
        <fullName evidence="1">Uncharacterized protein</fullName>
    </submittedName>
</protein>
<reference evidence="1 2" key="1">
    <citation type="journal article" date="2018" name="Sci. Rep.">
        <title>Genome sequence of the cauliflower mushroom Sparassis crispa (Hanabiratake) and its association with beneficial usage.</title>
        <authorList>
            <person name="Kiyama R."/>
            <person name="Furutani Y."/>
            <person name="Kawaguchi K."/>
            <person name="Nakanishi T."/>
        </authorList>
    </citation>
    <scope>NUCLEOTIDE SEQUENCE [LARGE SCALE GENOMIC DNA]</scope>
</reference>
<dbReference type="EMBL" id="BFAD01000003">
    <property type="protein sequence ID" value="GBE80757.1"/>
    <property type="molecule type" value="Genomic_DNA"/>
</dbReference>
<accession>A0A401GEZ9</accession>
<proteinExistence type="predicted"/>
<dbReference type="AlphaFoldDB" id="A0A401GEZ9"/>
<name>A0A401GEZ9_9APHY</name>
<sequence length="419" mass="48032">MTFTPALQDLFALGVIAAVYAFYYLRSRKGPQGSDSTASQAPQRVLQQDGKEYVKSVPILACEVLPDPDPLVDFDLATASTRDYIYANKTMRYPYFQTMSHQPMHINHWIEIDNEYEWYLGEKARIVEEQGKVALDSLPENDDACGELLELVVDYLPKRFPTLFERIPSGLGIWNKVTNERFPDVSALRGVEALRVVSRLVQDDFLMARERPDGRIYLVGGLLAFPGNYLLSEKMDQPVHVLHDPVPHFNSKLLLSVERTLVRFTPDKPFERSSWMIVDDRSLFWHNIASVPVPDTLHPKDLFLRVDHQTFRKLRRTGGIMFGVHPVLKRIGTLADSPLVPAMLAKLHTESDKALLDYKLVEKYNPILLPYLQEVTEQQIARGLIREEDLEDVSKFREHVGGEFPMWHVKPTREAQAVH</sequence>
<gene>
    <name evidence="1" type="ORF">SCP_0304760</name>
</gene>
<dbReference type="GeneID" id="38777674"/>
<dbReference type="InParanoid" id="A0A401GEZ9"/>
<evidence type="ECO:0000313" key="2">
    <source>
        <dbReference type="Proteomes" id="UP000287166"/>
    </source>
</evidence>